<feature type="transmembrane region" description="Helical" evidence="1">
    <location>
        <begin position="189"/>
        <end position="207"/>
    </location>
</feature>
<dbReference type="EMBL" id="JAHOPC010000008">
    <property type="protein sequence ID" value="MBU8867336.1"/>
    <property type="molecule type" value="Genomic_DNA"/>
</dbReference>
<protein>
    <recommendedName>
        <fullName evidence="4">DUF1648 domain-containing protein</fullName>
    </recommendedName>
</protein>
<accession>A0ABS6I950</accession>
<keyword evidence="1" id="KW-0472">Membrane</keyword>
<feature type="transmembrane region" description="Helical" evidence="1">
    <location>
        <begin position="54"/>
        <end position="79"/>
    </location>
</feature>
<keyword evidence="1" id="KW-1133">Transmembrane helix</keyword>
<reference evidence="2 3" key="1">
    <citation type="submission" date="2021-06" db="EMBL/GenBank/DDBJ databases">
        <authorList>
            <person name="Jeong J.W."/>
        </authorList>
    </citation>
    <scope>NUCLEOTIDE SEQUENCE [LARGE SCALE GENOMIC DNA]</scope>
    <source>
        <strain evidence="2 3">MMS21-TAE1-1</strain>
    </source>
</reference>
<feature type="transmembrane region" description="Helical" evidence="1">
    <location>
        <begin position="12"/>
        <end position="34"/>
    </location>
</feature>
<evidence type="ECO:0000256" key="1">
    <source>
        <dbReference type="SAM" id="Phobius"/>
    </source>
</evidence>
<keyword evidence="3" id="KW-1185">Reference proteome</keyword>
<feature type="transmembrane region" description="Helical" evidence="1">
    <location>
        <begin position="128"/>
        <end position="148"/>
    </location>
</feature>
<feature type="transmembrane region" description="Helical" evidence="1">
    <location>
        <begin position="91"/>
        <end position="113"/>
    </location>
</feature>
<dbReference type="Proteomes" id="UP000824166">
    <property type="component" value="Unassembled WGS sequence"/>
</dbReference>
<evidence type="ECO:0008006" key="4">
    <source>
        <dbReference type="Google" id="ProtNLM"/>
    </source>
</evidence>
<name>A0ABS6I950_9MICC</name>
<feature type="transmembrane region" description="Helical" evidence="1">
    <location>
        <begin position="213"/>
        <end position="230"/>
    </location>
</feature>
<comment type="caution">
    <text evidence="2">The sequence shown here is derived from an EMBL/GenBank/DDBJ whole genome shotgun (WGS) entry which is preliminary data.</text>
</comment>
<proteinExistence type="predicted"/>
<organism evidence="2 3">
    <name type="scientific">Paenarthrobacter aromaticivorans</name>
    <dbReference type="NCBI Taxonomy" id="2849150"/>
    <lineage>
        <taxon>Bacteria</taxon>
        <taxon>Bacillati</taxon>
        <taxon>Actinomycetota</taxon>
        <taxon>Actinomycetes</taxon>
        <taxon>Micrococcales</taxon>
        <taxon>Micrococcaceae</taxon>
        <taxon>Paenarthrobacter</taxon>
    </lineage>
</organism>
<evidence type="ECO:0000313" key="2">
    <source>
        <dbReference type="EMBL" id="MBU8867336.1"/>
    </source>
</evidence>
<dbReference type="RefSeq" id="WP_216925471.1">
    <property type="nucleotide sequence ID" value="NZ_JAHOPC010000008.1"/>
</dbReference>
<gene>
    <name evidence="2" type="ORF">KSW38_13660</name>
</gene>
<evidence type="ECO:0000313" key="3">
    <source>
        <dbReference type="Proteomes" id="UP000824166"/>
    </source>
</evidence>
<sequence>MGTFRESLDIRALRFALAFPLLLAIGFVVCAQMLRNDLPDPVAVMWNADGGTAFAPFGAYVTGGAALITFFGWVAFLQAVPLSRPVVMRRVMMGLGLMVSLFVTTVLAAGLVGQSGIGEARASHVDPIVLAMGSGAAVSLGVVLMFAFKPDPRWTREDDQALEAERLHITDPDLARDTLRMWVHARSSVFVMIIVSALFPAALIAIAVPWLGALVAAAALVGAGFLFARVRADRGGLQVFAGGVVPVLTVPAVDIAAAAPAEVKAADFGGWGWRHHDDATAMLVSSGPAVVVRKLNGRRVALSAGTAATADKLAGILNRAAERAHPGGQAQQPGAR</sequence>
<keyword evidence="1" id="KW-0812">Transmembrane</keyword>